<dbReference type="SUPFAM" id="SSF75516">
    <property type="entry name" value="Pheromone-binding domain of LuxR-like quorum-sensing transcription factors"/>
    <property type="match status" value="1"/>
</dbReference>
<name>A0ABU3C376_9GAMM</name>
<dbReference type="InterPro" id="IPR000792">
    <property type="entry name" value="Tscrpt_reg_LuxR_C"/>
</dbReference>
<evidence type="ECO:0000259" key="4">
    <source>
        <dbReference type="PROSITE" id="PS50043"/>
    </source>
</evidence>
<sequence length="249" mass="28366">MSSSNLRDFAHALETTGSVDAAMDILQAEVGRLGFPLVDYSYLPVPRLRTGEWRAPPLKTRNFPRGWDRQWDKHRRHDPYFHACFEGRRFVDWSDVQHRTNLCRRERDCMTYLADHGIYRGLTIPIHLAGGRFAFITVAGDGPKESWEKRVALSRETLFFLAHYFHHVLISRFGRPFAPAGCHPLSPREAECLHWAARGKTAQETAIILTLSVETVRIHLKRTAVKLDAANRSHAVAKALSLGYIDPVA</sequence>
<gene>
    <name evidence="5" type="ORF">RM532_13760</name>
</gene>
<evidence type="ECO:0000256" key="2">
    <source>
        <dbReference type="ARBA" id="ARBA00023125"/>
    </source>
</evidence>
<dbReference type="RefSeq" id="WP_311653912.1">
    <property type="nucleotide sequence ID" value="NZ_JAVRIB010000016.1"/>
</dbReference>
<dbReference type="PROSITE" id="PS50043">
    <property type="entry name" value="HTH_LUXR_2"/>
    <property type="match status" value="1"/>
</dbReference>
<dbReference type="InterPro" id="IPR016032">
    <property type="entry name" value="Sig_transdc_resp-reg_C-effctor"/>
</dbReference>
<keyword evidence="1" id="KW-0805">Transcription regulation</keyword>
<dbReference type="PANTHER" id="PTHR44688">
    <property type="entry name" value="DNA-BINDING TRANSCRIPTIONAL ACTIVATOR DEVR_DOSR"/>
    <property type="match status" value="1"/>
</dbReference>
<evidence type="ECO:0000256" key="1">
    <source>
        <dbReference type="ARBA" id="ARBA00023015"/>
    </source>
</evidence>
<organism evidence="5 6">
    <name type="scientific">Spectribacter hydrogenoxidans</name>
    <dbReference type="NCBI Taxonomy" id="3075608"/>
    <lineage>
        <taxon>Bacteria</taxon>
        <taxon>Pseudomonadati</taxon>
        <taxon>Pseudomonadota</taxon>
        <taxon>Gammaproteobacteria</taxon>
        <taxon>Salinisphaerales</taxon>
        <taxon>Salinisphaeraceae</taxon>
        <taxon>Spectribacter</taxon>
    </lineage>
</organism>
<dbReference type="EMBL" id="JAVRIB010000016">
    <property type="protein sequence ID" value="MDT0636017.1"/>
    <property type="molecule type" value="Genomic_DNA"/>
</dbReference>
<evidence type="ECO:0000256" key="3">
    <source>
        <dbReference type="ARBA" id="ARBA00023163"/>
    </source>
</evidence>
<keyword evidence="2" id="KW-0238">DNA-binding</keyword>
<keyword evidence="6" id="KW-1185">Reference proteome</keyword>
<keyword evidence="3" id="KW-0804">Transcription</keyword>
<dbReference type="Pfam" id="PF00196">
    <property type="entry name" value="GerE"/>
    <property type="match status" value="1"/>
</dbReference>
<dbReference type="Pfam" id="PF03472">
    <property type="entry name" value="Autoind_bind"/>
    <property type="match status" value="1"/>
</dbReference>
<protein>
    <submittedName>
        <fullName evidence="5">Autoinducer binding domain-containing protein</fullName>
    </submittedName>
</protein>
<dbReference type="Gene3D" id="1.10.10.10">
    <property type="entry name" value="Winged helix-like DNA-binding domain superfamily/Winged helix DNA-binding domain"/>
    <property type="match status" value="1"/>
</dbReference>
<evidence type="ECO:0000313" key="6">
    <source>
        <dbReference type="Proteomes" id="UP001251857"/>
    </source>
</evidence>
<dbReference type="InterPro" id="IPR036388">
    <property type="entry name" value="WH-like_DNA-bd_sf"/>
</dbReference>
<comment type="caution">
    <text evidence="5">The sequence shown here is derived from an EMBL/GenBank/DDBJ whole genome shotgun (WGS) entry which is preliminary data.</text>
</comment>
<feature type="domain" description="HTH luxR-type" evidence="4">
    <location>
        <begin position="178"/>
        <end position="243"/>
    </location>
</feature>
<dbReference type="Proteomes" id="UP001251857">
    <property type="component" value="Unassembled WGS sequence"/>
</dbReference>
<dbReference type="InterPro" id="IPR005143">
    <property type="entry name" value="TF_LuxR_autoind-bd_dom"/>
</dbReference>
<dbReference type="SMART" id="SM00421">
    <property type="entry name" value="HTH_LUXR"/>
    <property type="match status" value="1"/>
</dbReference>
<dbReference type="SUPFAM" id="SSF46894">
    <property type="entry name" value="C-terminal effector domain of the bipartite response regulators"/>
    <property type="match status" value="1"/>
</dbReference>
<dbReference type="CDD" id="cd06170">
    <property type="entry name" value="LuxR_C_like"/>
    <property type="match status" value="1"/>
</dbReference>
<proteinExistence type="predicted"/>
<dbReference type="PRINTS" id="PR00038">
    <property type="entry name" value="HTHLUXR"/>
</dbReference>
<reference evidence="5 6" key="1">
    <citation type="submission" date="2023-09" db="EMBL/GenBank/DDBJ databases">
        <authorList>
            <person name="Rey-Velasco X."/>
        </authorList>
    </citation>
    <scope>NUCLEOTIDE SEQUENCE [LARGE SCALE GENOMIC DNA]</scope>
    <source>
        <strain evidence="5 6">W335</strain>
    </source>
</reference>
<dbReference type="Gene3D" id="3.30.450.80">
    <property type="entry name" value="Transcription factor LuxR-like, autoinducer-binding domain"/>
    <property type="match status" value="1"/>
</dbReference>
<evidence type="ECO:0000313" key="5">
    <source>
        <dbReference type="EMBL" id="MDT0636017.1"/>
    </source>
</evidence>
<accession>A0ABU3C376</accession>
<dbReference type="PANTHER" id="PTHR44688:SF16">
    <property type="entry name" value="DNA-BINDING TRANSCRIPTIONAL ACTIVATOR DEVR_DOSR"/>
    <property type="match status" value="1"/>
</dbReference>
<dbReference type="InterPro" id="IPR036693">
    <property type="entry name" value="TF_LuxR_autoind-bd_dom_sf"/>
</dbReference>